<evidence type="ECO:0000256" key="1">
    <source>
        <dbReference type="SAM" id="MobiDB-lite"/>
    </source>
</evidence>
<feature type="region of interest" description="Disordered" evidence="1">
    <location>
        <begin position="363"/>
        <end position="506"/>
    </location>
</feature>
<dbReference type="Pfam" id="PF20710">
    <property type="entry name" value="DUF6824"/>
    <property type="match status" value="1"/>
</dbReference>
<protein>
    <recommendedName>
        <fullName evidence="2">DUF6824 domain-containing protein</fullName>
    </recommendedName>
</protein>
<dbReference type="AlphaFoldDB" id="A0AAD3H5L8"/>
<feature type="region of interest" description="Disordered" evidence="1">
    <location>
        <begin position="1"/>
        <end position="269"/>
    </location>
</feature>
<organism evidence="3 4">
    <name type="scientific">Chaetoceros tenuissimus</name>
    <dbReference type="NCBI Taxonomy" id="426638"/>
    <lineage>
        <taxon>Eukaryota</taxon>
        <taxon>Sar</taxon>
        <taxon>Stramenopiles</taxon>
        <taxon>Ochrophyta</taxon>
        <taxon>Bacillariophyta</taxon>
        <taxon>Coscinodiscophyceae</taxon>
        <taxon>Chaetocerotophycidae</taxon>
        <taxon>Chaetocerotales</taxon>
        <taxon>Chaetocerotaceae</taxon>
        <taxon>Chaetoceros</taxon>
    </lineage>
</organism>
<feature type="compositionally biased region" description="Pro residues" evidence="1">
    <location>
        <begin position="123"/>
        <end position="134"/>
    </location>
</feature>
<feature type="compositionally biased region" description="Basic and acidic residues" evidence="1">
    <location>
        <begin position="434"/>
        <end position="455"/>
    </location>
</feature>
<feature type="compositionally biased region" description="Pro residues" evidence="1">
    <location>
        <begin position="250"/>
        <end position="268"/>
    </location>
</feature>
<keyword evidence="4" id="KW-1185">Reference proteome</keyword>
<dbReference type="InterPro" id="IPR049227">
    <property type="entry name" value="DUF6824"/>
</dbReference>
<feature type="compositionally biased region" description="Pro residues" evidence="1">
    <location>
        <begin position="203"/>
        <end position="212"/>
    </location>
</feature>
<sequence>MNQNSTDGNNPSGPPPIGGRTGNSPLAPLDSIFNDTDASREEFTQRYMDNPVFAQNQRPPPHDYGRSPYDNRPPPNDPYRYGSYPPPPGPPDVAARSPGHQGNQPDMSGRQQPPGGPGAWQQPPGPGNYPPPPAAGGQAPQDPWYGNRDNTGATTSQHSPQRQMMPQDQYDNSQYPPHMRPPHDNHYPYPPPYSPSHNHGYPPQYPPYPPRPYPDHRPPPDPRYGSYPGGYPPYPPPYDYHGYYGQRGPPGGPPPYGGPPGYNYPPGPGGQMPMPMYPGIAYIKDINENDVLCGRGGATNSHSGNRSYRKLVKKFKDKYLKAKKKQKPAVAAEVVDIIRKLDPPGRFLKKDKDTGWYTDIGDARAKEKTSQALREGAPLIRKQMSEGTYVVEFSSDDDSVVTPPIPGEEKEEKKEEKKETRKSPGPKADNSANDEAKDKSSDEKEGDDGKKRGAEDDITGESPLKKQMTSKDDDKEDLGEDFDPPRNEGSNKEAKEETETSKEAAL</sequence>
<feature type="compositionally biased region" description="Basic and acidic residues" evidence="1">
    <location>
        <begin position="483"/>
        <end position="506"/>
    </location>
</feature>
<reference evidence="3 4" key="1">
    <citation type="journal article" date="2021" name="Sci. Rep.">
        <title>The genome of the diatom Chaetoceros tenuissimus carries an ancient integrated fragment of an extant virus.</title>
        <authorList>
            <person name="Hongo Y."/>
            <person name="Kimura K."/>
            <person name="Takaki Y."/>
            <person name="Yoshida Y."/>
            <person name="Baba S."/>
            <person name="Kobayashi G."/>
            <person name="Nagasaki K."/>
            <person name="Hano T."/>
            <person name="Tomaru Y."/>
        </authorList>
    </citation>
    <scope>NUCLEOTIDE SEQUENCE [LARGE SCALE GENOMIC DNA]</scope>
    <source>
        <strain evidence="3 4">NIES-3715</strain>
    </source>
</reference>
<accession>A0AAD3H5L8</accession>
<comment type="caution">
    <text evidence="3">The sequence shown here is derived from an EMBL/GenBank/DDBJ whole genome shotgun (WGS) entry which is preliminary data.</text>
</comment>
<feature type="compositionally biased region" description="Polar residues" evidence="1">
    <location>
        <begin position="148"/>
        <end position="175"/>
    </location>
</feature>
<dbReference type="EMBL" id="BLLK01000045">
    <property type="protein sequence ID" value="GFH50883.1"/>
    <property type="molecule type" value="Genomic_DNA"/>
</dbReference>
<evidence type="ECO:0000313" key="4">
    <source>
        <dbReference type="Proteomes" id="UP001054902"/>
    </source>
</evidence>
<name>A0AAD3H5L8_9STRA</name>
<evidence type="ECO:0000313" key="3">
    <source>
        <dbReference type="EMBL" id="GFH50883.1"/>
    </source>
</evidence>
<evidence type="ECO:0000259" key="2">
    <source>
        <dbReference type="Pfam" id="PF20710"/>
    </source>
</evidence>
<gene>
    <name evidence="3" type="ORF">CTEN210_07359</name>
</gene>
<proteinExistence type="predicted"/>
<feature type="compositionally biased region" description="Basic and acidic residues" evidence="1">
    <location>
        <begin position="407"/>
        <end position="422"/>
    </location>
</feature>
<dbReference type="Proteomes" id="UP001054902">
    <property type="component" value="Unassembled WGS sequence"/>
</dbReference>
<feature type="domain" description="DUF6824" evidence="2">
    <location>
        <begin position="290"/>
        <end position="375"/>
    </location>
</feature>